<dbReference type="EMBL" id="VDMB01000006">
    <property type="protein sequence ID" value="TYT75039.1"/>
    <property type="molecule type" value="Genomic_DNA"/>
</dbReference>
<evidence type="ECO:0000256" key="1">
    <source>
        <dbReference type="SAM" id="Phobius"/>
    </source>
</evidence>
<dbReference type="Proteomes" id="UP000321899">
    <property type="component" value="Unassembled WGS sequence"/>
</dbReference>
<protein>
    <submittedName>
        <fullName evidence="2">Uncharacterized protein</fullName>
    </submittedName>
</protein>
<keyword evidence="1" id="KW-1133">Transmembrane helix</keyword>
<name>A0A5Q4VBH9_9BACT</name>
<evidence type="ECO:0000313" key="3">
    <source>
        <dbReference type="Proteomes" id="UP000321899"/>
    </source>
</evidence>
<feature type="transmembrane region" description="Helical" evidence="1">
    <location>
        <begin position="6"/>
        <end position="26"/>
    </location>
</feature>
<reference evidence="2 3" key="1">
    <citation type="submission" date="2019-06" db="EMBL/GenBank/DDBJ databases">
        <title>Desulfobotulus mexicanus sp. nov., a novel sulfate-reducing bacterium isolated from the sediment of an alkaline crater lake in Mexico.</title>
        <authorList>
            <person name="Hirschler-Rea A."/>
        </authorList>
    </citation>
    <scope>NUCLEOTIDE SEQUENCE [LARGE SCALE GENOMIC DNA]</scope>
    <source>
        <strain evidence="2 3">PAR22N</strain>
    </source>
</reference>
<accession>A0A5Q4VBH9</accession>
<evidence type="ECO:0000313" key="2">
    <source>
        <dbReference type="EMBL" id="TYT75039.1"/>
    </source>
</evidence>
<dbReference type="OrthoDB" id="5422028at2"/>
<keyword evidence="1" id="KW-0472">Membrane</keyword>
<comment type="caution">
    <text evidence="2">The sequence shown here is derived from an EMBL/GenBank/DDBJ whole genome shotgun (WGS) entry which is preliminary data.</text>
</comment>
<organism evidence="2 3">
    <name type="scientific">Desulfobotulus mexicanus</name>
    <dbReference type="NCBI Taxonomy" id="2586642"/>
    <lineage>
        <taxon>Bacteria</taxon>
        <taxon>Pseudomonadati</taxon>
        <taxon>Thermodesulfobacteriota</taxon>
        <taxon>Desulfobacteria</taxon>
        <taxon>Desulfobacterales</taxon>
        <taxon>Desulfobacteraceae</taxon>
        <taxon>Desulfobotulus</taxon>
    </lineage>
</organism>
<keyword evidence="1" id="KW-0812">Transmembrane</keyword>
<dbReference type="RefSeq" id="WP_139447507.1">
    <property type="nucleotide sequence ID" value="NZ_VDMB01000006.1"/>
</dbReference>
<gene>
    <name evidence="2" type="ORF">FIM25_06470</name>
</gene>
<dbReference type="AlphaFoldDB" id="A0A5Q4VBH9"/>
<keyword evidence="3" id="KW-1185">Reference proteome</keyword>
<proteinExistence type="predicted"/>
<sequence length="130" mass="15209">MDSVVWGVLVGFFLGSFGYILTRFIISPVFQYRKLKKKIAADLKIIERSSRKDVLNKVDISRIDGLRLHAKVLIHQMELVLPLWFRLSLERQNENPLEAASEMMTLSGIRTPEHMEKRILTVRRYLRIQA</sequence>